<dbReference type="AlphaFoldDB" id="A0A087D6Y8"/>
<sequence>MKRPNFTHASRITTIRRTRRKTHEPHTTREDPELVRLMLADHETIKRYRTATATI</sequence>
<organism evidence="2 3">
    <name type="scientific">Bifidobacterium saguini DSM 23967</name>
    <dbReference type="NCBI Taxonomy" id="1437607"/>
    <lineage>
        <taxon>Bacteria</taxon>
        <taxon>Bacillati</taxon>
        <taxon>Actinomycetota</taxon>
        <taxon>Actinomycetes</taxon>
        <taxon>Bifidobacteriales</taxon>
        <taxon>Bifidobacteriaceae</taxon>
        <taxon>Bifidobacterium</taxon>
    </lineage>
</organism>
<feature type="region of interest" description="Disordered" evidence="1">
    <location>
        <begin position="1"/>
        <end position="31"/>
    </location>
</feature>
<proteinExistence type="predicted"/>
<evidence type="ECO:0000313" key="2">
    <source>
        <dbReference type="EMBL" id="KFI91288.1"/>
    </source>
</evidence>
<dbReference type="EMBL" id="JGZN01000016">
    <property type="protein sequence ID" value="KFI91288.1"/>
    <property type="molecule type" value="Genomic_DNA"/>
</dbReference>
<accession>A0A087D6Y8</accession>
<dbReference type="RefSeq" id="WP_156099607.1">
    <property type="nucleotide sequence ID" value="NZ_JDUT01000026.1"/>
</dbReference>
<gene>
    <name evidence="2" type="ORF">BISA_1891</name>
</gene>
<dbReference type="Proteomes" id="UP000029066">
    <property type="component" value="Unassembled WGS sequence"/>
</dbReference>
<feature type="compositionally biased region" description="Basic residues" evidence="1">
    <location>
        <begin position="14"/>
        <end position="23"/>
    </location>
</feature>
<protein>
    <submittedName>
        <fullName evidence="2">Uncharacterized protein</fullName>
    </submittedName>
</protein>
<reference evidence="2 3" key="1">
    <citation type="submission" date="2014-03" db="EMBL/GenBank/DDBJ databases">
        <title>Genomics of Bifidobacteria.</title>
        <authorList>
            <person name="Ventura M."/>
            <person name="Milani C."/>
            <person name="Lugli G.A."/>
        </authorList>
    </citation>
    <scope>NUCLEOTIDE SEQUENCE [LARGE SCALE GENOMIC DNA]</scope>
    <source>
        <strain evidence="2 3">DSM 23967</strain>
    </source>
</reference>
<evidence type="ECO:0000313" key="3">
    <source>
        <dbReference type="Proteomes" id="UP000029066"/>
    </source>
</evidence>
<name>A0A087D6Y8_9BIFI</name>
<evidence type="ECO:0000256" key="1">
    <source>
        <dbReference type="SAM" id="MobiDB-lite"/>
    </source>
</evidence>
<comment type="caution">
    <text evidence="2">The sequence shown here is derived from an EMBL/GenBank/DDBJ whole genome shotgun (WGS) entry which is preliminary data.</text>
</comment>